<dbReference type="EMBL" id="CP021641">
    <property type="protein sequence ID" value="ASR91460.1"/>
    <property type="molecule type" value="Genomic_DNA"/>
</dbReference>
<dbReference type="AlphaFoldDB" id="A0AB33CXW1"/>
<organism evidence="1 2">
    <name type="scientific">Alcaligenes faecalis</name>
    <dbReference type="NCBI Taxonomy" id="511"/>
    <lineage>
        <taxon>Bacteria</taxon>
        <taxon>Pseudomonadati</taxon>
        <taxon>Pseudomonadota</taxon>
        <taxon>Betaproteobacteria</taxon>
        <taxon>Burkholderiales</taxon>
        <taxon>Alcaligenaceae</taxon>
        <taxon>Alcaligenes</taxon>
    </lineage>
</organism>
<dbReference type="Pfam" id="PF04463">
    <property type="entry name" value="2-thiour_desulf"/>
    <property type="match status" value="1"/>
</dbReference>
<dbReference type="PANTHER" id="PTHR30087">
    <property type="entry name" value="INNER MEMBRANE PROTEIN"/>
    <property type="match status" value="1"/>
</dbReference>
<sequence length="167" mass="17825">MKFVLVSSCLLGKPVRYNGTHKLAENEILSRWLSEGRVISVCPELAGGMPVPRPPAEIIGGGGMQVLSGLARVVDAQGNDVSRAFVAGSVQTLQQAKLKNIRVAILKEDSPSCGSSSIYDGSFTGIRIQEQGVTAALLESEGIRVFNEKQFAQAEAYLCGLENEDSE</sequence>
<protein>
    <submittedName>
        <fullName evidence="1">Purine-nucleoside phosphorylase</fullName>
    </submittedName>
</protein>
<reference evidence="1 2" key="1">
    <citation type="submission" date="2017-05" db="EMBL/GenBank/DDBJ databases">
        <authorList>
            <person name="Qiu J.G."/>
            <person name="He J."/>
        </authorList>
    </citation>
    <scope>NUCLEOTIDE SEQUENCE [LARGE SCALE GENOMIC DNA]</scope>
    <source>
        <strain evidence="1 2">JQ135</strain>
    </source>
</reference>
<dbReference type="PANTHER" id="PTHR30087:SF1">
    <property type="entry name" value="HYPOTHETICAL CYTOSOLIC PROTEIN"/>
    <property type="match status" value="1"/>
</dbReference>
<dbReference type="KEGG" id="afq:AFA_09995"/>
<evidence type="ECO:0000313" key="1">
    <source>
        <dbReference type="EMBL" id="ASR91460.1"/>
    </source>
</evidence>
<name>A0AB33CXW1_ALCFA</name>
<evidence type="ECO:0000313" key="2">
    <source>
        <dbReference type="Proteomes" id="UP000214561"/>
    </source>
</evidence>
<dbReference type="InterPro" id="IPR007553">
    <property type="entry name" value="2-thiour_desulf"/>
</dbReference>
<accession>A0AB33CXW1</accession>
<gene>
    <name evidence="1" type="ORF">AFA_09995</name>
</gene>
<dbReference type="Proteomes" id="UP000214561">
    <property type="component" value="Chromosome"/>
</dbReference>
<proteinExistence type="predicted"/>
<dbReference type="RefSeq" id="WP_094198355.1">
    <property type="nucleotide sequence ID" value="NZ_CP021641.1"/>
</dbReference>